<reference evidence="10" key="1">
    <citation type="submission" date="2013-12" db="EMBL/GenBank/DDBJ databases">
        <title>The complete genome sequence of Methanobacterium sp. BRM9.</title>
        <authorList>
            <consortium name="Pastoral Greenhouse Gas Research Consortium"/>
            <person name="Kelly W.J."/>
            <person name="Leahy S.C."/>
            <person name="Perry R."/>
            <person name="Li D."/>
            <person name="Altermann E."/>
            <person name="Lambie S.C."/>
            <person name="Attwood G.T."/>
        </authorList>
    </citation>
    <scope>NUCLEOTIDE SEQUENCE [LARGE SCALE GENOMIC DNA]</scope>
    <source>
        <strain evidence="10">BRM9</strain>
    </source>
</reference>
<keyword evidence="5" id="KW-0479">Metal-binding</keyword>
<dbReference type="STRING" id="2162.BRM9_1041"/>
<dbReference type="SFLD" id="SFLDG01123">
    <property type="entry name" value="methyltransferase_(Class_B)"/>
    <property type="match status" value="1"/>
</dbReference>
<dbReference type="GO" id="GO:0051539">
    <property type="term" value="F:4 iron, 4 sulfur cluster binding"/>
    <property type="evidence" value="ECO:0007669"/>
    <property type="project" value="UniProtKB-KW"/>
</dbReference>
<dbReference type="PROSITE" id="PS51918">
    <property type="entry name" value="RADICAL_SAM"/>
    <property type="match status" value="1"/>
</dbReference>
<dbReference type="GO" id="GO:0046872">
    <property type="term" value="F:metal ion binding"/>
    <property type="evidence" value="ECO:0007669"/>
    <property type="project" value="UniProtKB-KW"/>
</dbReference>
<dbReference type="GO" id="GO:0031419">
    <property type="term" value="F:cobalamin binding"/>
    <property type="evidence" value="ECO:0007669"/>
    <property type="project" value="InterPro"/>
</dbReference>
<dbReference type="GeneID" id="26739548"/>
<dbReference type="InterPro" id="IPR058240">
    <property type="entry name" value="rSAM_sf"/>
</dbReference>
<keyword evidence="7" id="KW-0411">Iron-sulfur</keyword>
<dbReference type="InterPro" id="IPR036724">
    <property type="entry name" value="Cobalamin-bd_sf"/>
</dbReference>
<accession>A0A089ZCU7</accession>
<gene>
    <name evidence="10" type="ORF">BRM9_1041</name>
    <name evidence="11" type="ORF">MB9_1302</name>
</gene>
<dbReference type="Proteomes" id="UP000029661">
    <property type="component" value="Chromosome"/>
</dbReference>
<dbReference type="PANTHER" id="PTHR43409">
    <property type="entry name" value="ANAEROBIC MAGNESIUM-PROTOPORPHYRIN IX MONOMETHYL ESTER CYCLASE-RELATED"/>
    <property type="match status" value="1"/>
</dbReference>
<dbReference type="InterPro" id="IPR007197">
    <property type="entry name" value="rSAM"/>
</dbReference>
<dbReference type="KEGG" id="mfc:BRM9_1041"/>
<evidence type="ECO:0000313" key="10">
    <source>
        <dbReference type="EMBL" id="AIS31857.1"/>
    </source>
</evidence>
<dbReference type="CDD" id="cd01335">
    <property type="entry name" value="Radical_SAM"/>
    <property type="match status" value="1"/>
</dbReference>
<dbReference type="PATRIC" id="fig|2162.10.peg.1361"/>
<keyword evidence="3" id="KW-0808">Transferase</keyword>
<dbReference type="SUPFAM" id="SSF102114">
    <property type="entry name" value="Radical SAM enzymes"/>
    <property type="match status" value="1"/>
</dbReference>
<dbReference type="Gene3D" id="3.80.30.20">
    <property type="entry name" value="tm_1862 like domain"/>
    <property type="match status" value="1"/>
</dbReference>
<dbReference type="OrthoDB" id="2305at2157"/>
<dbReference type="PROSITE" id="PS51332">
    <property type="entry name" value="B12_BINDING"/>
    <property type="match status" value="1"/>
</dbReference>
<keyword evidence="2" id="KW-0489">Methyltransferase</keyword>
<name>A0A089ZCU7_METFO</name>
<dbReference type="InterPro" id="IPR023404">
    <property type="entry name" value="rSAM_horseshoe"/>
</dbReference>
<evidence type="ECO:0000256" key="3">
    <source>
        <dbReference type="ARBA" id="ARBA00022679"/>
    </source>
</evidence>
<dbReference type="InterPro" id="IPR034466">
    <property type="entry name" value="Methyltransferase_Class_B"/>
</dbReference>
<dbReference type="SFLD" id="SFLDS00029">
    <property type="entry name" value="Radical_SAM"/>
    <property type="match status" value="1"/>
</dbReference>
<evidence type="ECO:0000256" key="5">
    <source>
        <dbReference type="ARBA" id="ARBA00022723"/>
    </source>
</evidence>
<dbReference type="GO" id="GO:0005829">
    <property type="term" value="C:cytosol"/>
    <property type="evidence" value="ECO:0007669"/>
    <property type="project" value="TreeGrafter"/>
</dbReference>
<dbReference type="SFLD" id="SFLDG01082">
    <property type="entry name" value="B12-binding_domain_containing"/>
    <property type="match status" value="1"/>
</dbReference>
<keyword evidence="13" id="KW-1185">Reference proteome</keyword>
<evidence type="ECO:0000313" key="12">
    <source>
        <dbReference type="Proteomes" id="UP000029661"/>
    </source>
</evidence>
<dbReference type="InterPro" id="IPR006158">
    <property type="entry name" value="Cobalamin-bd"/>
</dbReference>
<keyword evidence="6" id="KW-0408">Iron</keyword>
<dbReference type="SUPFAM" id="SSF52242">
    <property type="entry name" value="Cobalamin (vitamin B12)-binding domain"/>
    <property type="match status" value="1"/>
</dbReference>
<feature type="domain" description="Radical SAM core" evidence="9">
    <location>
        <begin position="195"/>
        <end position="421"/>
    </location>
</feature>
<dbReference type="SMART" id="SM00729">
    <property type="entry name" value="Elp3"/>
    <property type="match status" value="1"/>
</dbReference>
<dbReference type="Gene3D" id="3.40.50.280">
    <property type="entry name" value="Cobalamin-binding domain"/>
    <property type="match status" value="1"/>
</dbReference>
<dbReference type="Proteomes" id="UP000062768">
    <property type="component" value="Chromosome I"/>
</dbReference>
<organism evidence="10 12">
    <name type="scientific">Methanobacterium formicicum</name>
    <dbReference type="NCBI Taxonomy" id="2162"/>
    <lineage>
        <taxon>Archaea</taxon>
        <taxon>Methanobacteriati</taxon>
        <taxon>Methanobacteriota</taxon>
        <taxon>Methanomada group</taxon>
        <taxon>Methanobacteria</taxon>
        <taxon>Methanobacteriales</taxon>
        <taxon>Methanobacteriaceae</taxon>
        <taxon>Methanobacterium</taxon>
    </lineage>
</organism>
<dbReference type="InterPro" id="IPR006638">
    <property type="entry name" value="Elp3/MiaA/NifB-like_rSAM"/>
</dbReference>
<evidence type="ECO:0000313" key="13">
    <source>
        <dbReference type="Proteomes" id="UP000062768"/>
    </source>
</evidence>
<evidence type="ECO:0000256" key="2">
    <source>
        <dbReference type="ARBA" id="ARBA00022603"/>
    </source>
</evidence>
<protein>
    <submittedName>
        <fullName evidence="10">Radical SAM domain-containing protein</fullName>
    </submittedName>
</protein>
<evidence type="ECO:0000259" key="9">
    <source>
        <dbReference type="PROSITE" id="PS51918"/>
    </source>
</evidence>
<sequence length="476" mass="54627">MKVLFVEPPKVLWFVMGEYMPPPLGILQLAAYLESKNDKWDISVLDCQAEGLGWTKLERYLEQAEADVVVASALATCNTYTILRTLEIAKKVNPEVKTVVGGQHFTALADESLKMYPEIDFIIRGEGEETLNDLVRNLDQKLPLSGVKGLSFRHGTEIIHNPPRPLLENLDDLPFPGYHLVEEHMDKYHFKMMAYSGAGYALVEASRGCPHKCTFCSQWQHWQGKWRPKSPGRIADEMEHIYNEYGVSFLWLTDDNLGLGSRTSALCDELISRGISQDISWFLQARSDDIVRNQDILPKMRKAGNYWIMAGLERHDSTALIDYHKGIKASDAKLSMDLLKENDIFSQATLITGDRRDSHESIQELRDFVNYVDPDIAIFMILTPFPGTPLYEAAVKQGWLEDDNWANFDMVHAVMPTQHLSTTEVQEELYQCYRSFYGSMKRRVSGLFSRNKFKRQTYRYMAGQGLMQSFRDMYQI</sequence>
<dbReference type="RefSeq" id="WP_048085054.1">
    <property type="nucleotide sequence ID" value="NZ_CP006933.1"/>
</dbReference>
<dbReference type="PANTHER" id="PTHR43409:SF7">
    <property type="entry name" value="BLL1977 PROTEIN"/>
    <property type="match status" value="1"/>
</dbReference>
<evidence type="ECO:0000259" key="8">
    <source>
        <dbReference type="PROSITE" id="PS51332"/>
    </source>
</evidence>
<keyword evidence="4" id="KW-0949">S-adenosyl-L-methionine</keyword>
<feature type="domain" description="B12-binding" evidence="8">
    <location>
        <begin position="8"/>
        <end position="145"/>
    </location>
</feature>
<dbReference type="Pfam" id="PF02310">
    <property type="entry name" value="B12-binding"/>
    <property type="match status" value="1"/>
</dbReference>
<dbReference type="AlphaFoldDB" id="A0A089ZCU7"/>
<reference evidence="11" key="2">
    <citation type="submission" date="2014-09" db="EMBL/GenBank/DDBJ databases">
        <authorList>
            <person name="Bishop-Lilly K.A."/>
            <person name="Broomall S.M."/>
            <person name="Chain P.S."/>
            <person name="Chertkov O."/>
            <person name="Coyne S.R."/>
            <person name="Daligault H.E."/>
            <person name="Davenport K.W."/>
            <person name="Erkkila T."/>
            <person name="Frey K.G."/>
            <person name="Gibbons H.S."/>
            <person name="Gu W."/>
            <person name="Jaissle J."/>
            <person name="Johnson S.L."/>
            <person name="Koroleva G.I."/>
            <person name="Ladner J.T."/>
            <person name="Lo C.-C."/>
            <person name="Minogue T.D."/>
            <person name="Munk C."/>
            <person name="Palacios G.F."/>
            <person name="Redden C.L."/>
            <person name="Rosenzweig C.N."/>
            <person name="Scholz M.B."/>
            <person name="Teshima H."/>
            <person name="Xu Y."/>
        </authorList>
    </citation>
    <scope>NUCLEOTIDE SEQUENCE</scope>
    <source>
        <strain evidence="11">Mb9</strain>
    </source>
</reference>
<comment type="cofactor">
    <cofactor evidence="1">
        <name>[4Fe-4S] cluster</name>
        <dbReference type="ChEBI" id="CHEBI:49883"/>
    </cofactor>
</comment>
<dbReference type="EMBL" id="CP006933">
    <property type="protein sequence ID" value="AIS31857.1"/>
    <property type="molecule type" value="Genomic_DNA"/>
</dbReference>
<proteinExistence type="predicted"/>
<evidence type="ECO:0000313" key="11">
    <source>
        <dbReference type="EMBL" id="CEL24940.1"/>
    </source>
</evidence>
<evidence type="ECO:0000256" key="4">
    <source>
        <dbReference type="ARBA" id="ARBA00022691"/>
    </source>
</evidence>
<evidence type="ECO:0000256" key="7">
    <source>
        <dbReference type="ARBA" id="ARBA00023014"/>
    </source>
</evidence>
<dbReference type="EMBL" id="LN734822">
    <property type="protein sequence ID" value="CEL24940.1"/>
    <property type="molecule type" value="Genomic_DNA"/>
</dbReference>
<evidence type="ECO:0000256" key="6">
    <source>
        <dbReference type="ARBA" id="ARBA00023004"/>
    </source>
</evidence>
<dbReference type="InterPro" id="IPR051198">
    <property type="entry name" value="BchE-like"/>
</dbReference>
<dbReference type="Pfam" id="PF04055">
    <property type="entry name" value="Radical_SAM"/>
    <property type="match status" value="1"/>
</dbReference>
<evidence type="ECO:0000256" key="1">
    <source>
        <dbReference type="ARBA" id="ARBA00001966"/>
    </source>
</evidence>
<dbReference type="CDD" id="cd02068">
    <property type="entry name" value="radical_SAM_B12_BD"/>
    <property type="match status" value="1"/>
</dbReference>
<dbReference type="GO" id="GO:0003824">
    <property type="term" value="F:catalytic activity"/>
    <property type="evidence" value="ECO:0007669"/>
    <property type="project" value="InterPro"/>
</dbReference>